<feature type="transmembrane region" description="Helical" evidence="1">
    <location>
        <begin position="56"/>
        <end position="76"/>
    </location>
</feature>
<feature type="transmembrane region" description="Helical" evidence="1">
    <location>
        <begin position="229"/>
        <end position="249"/>
    </location>
</feature>
<accession>A0A174RK76</accession>
<name>A0A174RK76_9FIRM</name>
<feature type="transmembrane region" description="Helical" evidence="1">
    <location>
        <begin position="148"/>
        <end position="168"/>
    </location>
</feature>
<evidence type="ECO:0000313" key="2">
    <source>
        <dbReference type="EMBL" id="CUP83525.1"/>
    </source>
</evidence>
<gene>
    <name evidence="2" type="ORF">ERS852523_02976</name>
</gene>
<feature type="transmembrane region" description="Helical" evidence="1">
    <location>
        <begin position="107"/>
        <end position="128"/>
    </location>
</feature>
<organism evidence="2 3">
    <name type="scientific">Blautia wexlerae</name>
    <dbReference type="NCBI Taxonomy" id="418240"/>
    <lineage>
        <taxon>Bacteria</taxon>
        <taxon>Bacillati</taxon>
        <taxon>Bacillota</taxon>
        <taxon>Clostridia</taxon>
        <taxon>Lachnospirales</taxon>
        <taxon>Lachnospiraceae</taxon>
        <taxon>Blautia</taxon>
    </lineage>
</organism>
<evidence type="ECO:0000256" key="1">
    <source>
        <dbReference type="SAM" id="Phobius"/>
    </source>
</evidence>
<keyword evidence="1" id="KW-0812">Transmembrane</keyword>
<protein>
    <submittedName>
        <fullName evidence="2">Uncharacterized protein conserved in bacteria</fullName>
    </submittedName>
</protein>
<dbReference type="CDD" id="cd21809">
    <property type="entry name" value="ABC-2_lan_permease-like"/>
    <property type="match status" value="1"/>
</dbReference>
<keyword evidence="1" id="KW-0472">Membrane</keyword>
<dbReference type="EMBL" id="CZAW01000036">
    <property type="protein sequence ID" value="CUP83525.1"/>
    <property type="molecule type" value="Genomic_DNA"/>
</dbReference>
<dbReference type="AlphaFoldDB" id="A0A174RK76"/>
<dbReference type="Proteomes" id="UP000095712">
    <property type="component" value="Unassembled WGS sequence"/>
</dbReference>
<evidence type="ECO:0000313" key="3">
    <source>
        <dbReference type="Proteomes" id="UP000095712"/>
    </source>
</evidence>
<feature type="transmembrane region" description="Helical" evidence="1">
    <location>
        <begin position="175"/>
        <end position="195"/>
    </location>
</feature>
<dbReference type="OrthoDB" id="3190532at2"/>
<dbReference type="RefSeq" id="WP_055152574.1">
    <property type="nucleotide sequence ID" value="NZ_CZAW01000036.1"/>
</dbReference>
<keyword evidence="1" id="KW-1133">Transmembrane helix</keyword>
<reference evidence="2 3" key="1">
    <citation type="submission" date="2015-09" db="EMBL/GenBank/DDBJ databases">
        <authorList>
            <consortium name="Pathogen Informatics"/>
        </authorList>
    </citation>
    <scope>NUCLEOTIDE SEQUENCE [LARGE SCALE GENOMIC DNA]</scope>
    <source>
        <strain evidence="2 3">2789STDY5834911</strain>
    </source>
</reference>
<feature type="transmembrane region" description="Helical" evidence="1">
    <location>
        <begin position="16"/>
        <end position="36"/>
    </location>
</feature>
<dbReference type="Pfam" id="PF12730">
    <property type="entry name" value="ABC2_membrane_4"/>
    <property type="match status" value="1"/>
</dbReference>
<proteinExistence type="predicted"/>
<sequence>MKYIELELFKMRHKKIFLIFFLMLGVELLFIFSNYGRNENFIEMIPSPLAPAWEDLITGPAMFNGLFFPIMIAVMASRMCDLEHVGNTWKLLESNNQSRASLVMCKLVIICVAMLGAVLVQVVTIVLYGRSVHIVEALPSKTIVEFAIGTVMITFVVITIQLFLSLLIQNQLIPMAVGMIGALIGFISTLLPTGVRNLLIWGNYAELMVLGQETSDGNLQSTELVVRDINFLPIVILFGVGMIVFFILFRTFKNMER</sequence>